<comment type="caution">
    <text evidence="1">The sequence shown here is derived from an EMBL/GenBank/DDBJ whole genome shotgun (WGS) entry which is preliminary data.</text>
</comment>
<dbReference type="RefSeq" id="WP_209853707.1">
    <property type="nucleotide sequence ID" value="NZ_JAGGJV010000005.1"/>
</dbReference>
<keyword evidence="2" id="KW-1185">Reference proteome</keyword>
<organism evidence="1 2">
    <name type="scientific">Rhizobium herbae</name>
    <dbReference type="NCBI Taxonomy" id="508661"/>
    <lineage>
        <taxon>Bacteria</taxon>
        <taxon>Pseudomonadati</taxon>
        <taxon>Pseudomonadota</taxon>
        <taxon>Alphaproteobacteria</taxon>
        <taxon>Hyphomicrobiales</taxon>
        <taxon>Rhizobiaceae</taxon>
        <taxon>Rhizobium/Agrobacterium group</taxon>
        <taxon>Rhizobium</taxon>
    </lineage>
</organism>
<sequence>MVDNNDVKAPAKVTVRRSQDETSAVALGIINAELVARNKKTAMLKALRLGQEAVMEEPVKKAATKKKK</sequence>
<evidence type="ECO:0000313" key="2">
    <source>
        <dbReference type="Proteomes" id="UP000823786"/>
    </source>
</evidence>
<dbReference type="Proteomes" id="UP000823786">
    <property type="component" value="Unassembled WGS sequence"/>
</dbReference>
<evidence type="ECO:0000313" key="1">
    <source>
        <dbReference type="EMBL" id="MBP1859683.1"/>
    </source>
</evidence>
<dbReference type="EMBL" id="JAGGJV010000005">
    <property type="protein sequence ID" value="MBP1859683.1"/>
    <property type="molecule type" value="Genomic_DNA"/>
</dbReference>
<protein>
    <submittedName>
        <fullName evidence="1">AAA+ superfamily predicted ATPase</fullName>
    </submittedName>
</protein>
<gene>
    <name evidence="1" type="ORF">J2Z75_003200</name>
</gene>
<name>A0ABS4EP32_9HYPH</name>
<reference evidence="1 2" key="1">
    <citation type="submission" date="2021-03" db="EMBL/GenBank/DDBJ databases">
        <title>Genomic Encyclopedia of Type Strains, Phase IV (KMG-IV): sequencing the most valuable type-strain genomes for metagenomic binning, comparative biology and taxonomic classification.</title>
        <authorList>
            <person name="Goeker M."/>
        </authorList>
    </citation>
    <scope>NUCLEOTIDE SEQUENCE [LARGE SCALE GENOMIC DNA]</scope>
    <source>
        <strain evidence="1 2">DSM 26427</strain>
    </source>
</reference>
<proteinExistence type="predicted"/>
<accession>A0ABS4EP32</accession>